<proteinExistence type="predicted"/>
<reference evidence="3 4" key="1">
    <citation type="submission" date="2018-08" db="EMBL/GenBank/DDBJ databases">
        <title>Aphanomyces genome sequencing and annotation.</title>
        <authorList>
            <person name="Minardi D."/>
            <person name="Oidtmann B."/>
            <person name="Van Der Giezen M."/>
            <person name="Studholme D.J."/>
        </authorList>
    </citation>
    <scope>NUCLEOTIDE SEQUENCE [LARGE SCALE GENOMIC DNA]</scope>
    <source>
        <strain evidence="1 3">D2</strain>
        <strain evidence="2 4">FDL457</strain>
    </source>
</reference>
<protein>
    <submittedName>
        <fullName evidence="1">Uncharacterized protein</fullName>
    </submittedName>
</protein>
<evidence type="ECO:0000313" key="3">
    <source>
        <dbReference type="Proteomes" id="UP000266643"/>
    </source>
</evidence>
<comment type="caution">
    <text evidence="1">The sequence shown here is derived from an EMBL/GenBank/DDBJ whole genome shotgun (WGS) entry which is preliminary data.</text>
</comment>
<accession>A0A397CMF2</accession>
<dbReference type="EMBL" id="QUTF01002430">
    <property type="protein sequence ID" value="RHZ42182.1"/>
    <property type="molecule type" value="Genomic_DNA"/>
</dbReference>
<dbReference type="AlphaFoldDB" id="A0A397CMF2"/>
<evidence type="ECO:0000313" key="1">
    <source>
        <dbReference type="EMBL" id="RHY45933.1"/>
    </source>
</evidence>
<dbReference type="Proteomes" id="UP000286510">
    <property type="component" value="Unassembled WGS sequence"/>
</dbReference>
<dbReference type="EMBL" id="QUTD01008512">
    <property type="protein sequence ID" value="RHY45933.1"/>
    <property type="molecule type" value="Genomic_DNA"/>
</dbReference>
<sequence>MEKGHVTLTEINMVRDDLEAKECLLHALEGTCHGLSLDGSILVDGVALSEDLVRLKLRVLRVKVPLMLLQSRVESLDSGDGGGGAESSAGFINAGVAASPIPP</sequence>
<evidence type="ECO:0000313" key="4">
    <source>
        <dbReference type="Proteomes" id="UP000286510"/>
    </source>
</evidence>
<organism evidence="1 3">
    <name type="scientific">Aphanomyces astaci</name>
    <name type="common">Crayfish plague agent</name>
    <dbReference type="NCBI Taxonomy" id="112090"/>
    <lineage>
        <taxon>Eukaryota</taxon>
        <taxon>Sar</taxon>
        <taxon>Stramenopiles</taxon>
        <taxon>Oomycota</taxon>
        <taxon>Saprolegniomycetes</taxon>
        <taxon>Saprolegniales</taxon>
        <taxon>Verrucalvaceae</taxon>
        <taxon>Aphanomyces</taxon>
    </lineage>
</organism>
<gene>
    <name evidence="2" type="ORF">DYB26_010370</name>
    <name evidence="1" type="ORF">DYB30_002050</name>
</gene>
<name>A0A397CMF2_APHAT</name>
<dbReference type="Proteomes" id="UP000266643">
    <property type="component" value="Unassembled WGS sequence"/>
</dbReference>
<evidence type="ECO:0000313" key="2">
    <source>
        <dbReference type="EMBL" id="RHZ42182.1"/>
    </source>
</evidence>